<gene>
    <name evidence="1" type="ORF">Snoj_02880</name>
</gene>
<dbReference type="GeneID" id="95592740"/>
<protein>
    <submittedName>
        <fullName evidence="1">Uncharacterized protein</fullName>
    </submittedName>
</protein>
<organism evidence="1 2">
    <name type="scientific">Streptomyces nojiriensis</name>
    <dbReference type="NCBI Taxonomy" id="66374"/>
    <lineage>
        <taxon>Bacteria</taxon>
        <taxon>Bacillati</taxon>
        <taxon>Actinomycetota</taxon>
        <taxon>Actinomycetes</taxon>
        <taxon>Kitasatosporales</taxon>
        <taxon>Streptomycetaceae</taxon>
        <taxon>Streptomyces</taxon>
    </lineage>
</organism>
<comment type="caution">
    <text evidence="1">The sequence shown here is derived from an EMBL/GenBank/DDBJ whole genome shotgun (WGS) entry which is preliminary data.</text>
</comment>
<dbReference type="Proteomes" id="UP000613974">
    <property type="component" value="Unassembled WGS sequence"/>
</dbReference>
<accession>A0ABQ3SE28</accession>
<name>A0ABQ3SE28_9ACTN</name>
<proteinExistence type="predicted"/>
<dbReference type="EMBL" id="BNEC01000003">
    <property type="protein sequence ID" value="GHI66370.1"/>
    <property type="molecule type" value="Genomic_DNA"/>
</dbReference>
<sequence length="317" mass="34659">MNPAVYVLGGPDGYRAITDDWGAASVDLDLLAGPDTVMVLMGRASAYGQPLSGTGEGDDDVQGGVLVDPERKVLLFFALEGPSVRMRTRRATLALVRAAWPGWDVRWAYGGRTDLRAYAGLDPADDPDRDKRVWESDLSETDGVALPYPNPEVTVVTLDGADRCHLVWYAFDHPVMYGPALLDWLAAATDHGAYHELAVAGLHVDTERRRVGWWVTNHQIHHDTAAARWPGWTVEFWEDRWAEHRTASGGRFDPTEPDDAAALTDVRDAALQHWTPILHDQDGLPCLAGLDHRGPVSRQGPAARAAIAEAYRSATAG</sequence>
<reference evidence="2" key="1">
    <citation type="submission" date="2023-07" db="EMBL/GenBank/DDBJ databases">
        <title>Whole genome shotgun sequence of Streptomyces nojiriensis NBRC 13794.</title>
        <authorList>
            <person name="Komaki H."/>
            <person name="Tamura T."/>
        </authorList>
    </citation>
    <scope>NUCLEOTIDE SEQUENCE [LARGE SCALE GENOMIC DNA]</scope>
    <source>
        <strain evidence="2">NBRC 13794</strain>
    </source>
</reference>
<evidence type="ECO:0000313" key="1">
    <source>
        <dbReference type="EMBL" id="GHI66370.1"/>
    </source>
</evidence>
<evidence type="ECO:0000313" key="2">
    <source>
        <dbReference type="Proteomes" id="UP000613974"/>
    </source>
</evidence>
<keyword evidence="2" id="KW-1185">Reference proteome</keyword>
<dbReference type="RefSeq" id="WP_189742896.1">
    <property type="nucleotide sequence ID" value="NZ_BMRL01000012.1"/>
</dbReference>